<dbReference type="GO" id="GO:0007155">
    <property type="term" value="P:cell adhesion"/>
    <property type="evidence" value="ECO:0007669"/>
    <property type="project" value="UniProtKB-KW"/>
</dbReference>
<evidence type="ECO:0000256" key="8">
    <source>
        <dbReference type="SAM" id="SignalP"/>
    </source>
</evidence>
<keyword evidence="4 8" id="KW-0732">Signal</keyword>
<gene>
    <name evidence="10" type="ORF">GCM10010503_10930</name>
</gene>
<accession>A0A918IYG3</accession>
<evidence type="ECO:0000256" key="2">
    <source>
        <dbReference type="ARBA" id="ARBA00022512"/>
    </source>
</evidence>
<evidence type="ECO:0000313" key="10">
    <source>
        <dbReference type="EMBL" id="GGW36825.1"/>
    </source>
</evidence>
<dbReference type="PROSITE" id="PS51884">
    <property type="entry name" value="CHAPLIN"/>
    <property type="match status" value="1"/>
</dbReference>
<keyword evidence="5" id="KW-0130">Cell adhesion</keyword>
<evidence type="ECO:0000313" key="11">
    <source>
        <dbReference type="Proteomes" id="UP000620224"/>
    </source>
</evidence>
<dbReference type="EMBL" id="BMUE01000002">
    <property type="protein sequence ID" value="GGW36825.1"/>
    <property type="molecule type" value="Genomic_DNA"/>
</dbReference>
<keyword evidence="11" id="KW-1185">Reference proteome</keyword>
<evidence type="ECO:0000259" key="9">
    <source>
        <dbReference type="PROSITE" id="PS51884"/>
    </source>
</evidence>
<comment type="subcellular location">
    <subcellularLocation>
        <location evidence="1">Secreted</location>
        <location evidence="1">Cell wall</location>
    </subcellularLocation>
</comment>
<organism evidence="10 11">
    <name type="scientific">Streptomyces lucensis JCM 4490</name>
    <dbReference type="NCBI Taxonomy" id="1306176"/>
    <lineage>
        <taxon>Bacteria</taxon>
        <taxon>Bacillati</taxon>
        <taxon>Actinomycetota</taxon>
        <taxon>Actinomycetes</taxon>
        <taxon>Kitasatosporales</taxon>
        <taxon>Streptomycetaceae</taxon>
        <taxon>Streptomyces</taxon>
    </lineage>
</organism>
<keyword evidence="2" id="KW-0134">Cell wall</keyword>
<feature type="signal peptide" evidence="8">
    <location>
        <begin position="1"/>
        <end position="23"/>
    </location>
</feature>
<feature type="chain" id="PRO_5038070781" evidence="8">
    <location>
        <begin position="24"/>
        <end position="77"/>
    </location>
</feature>
<feature type="domain" description="Chaplin" evidence="9">
    <location>
        <begin position="36"/>
        <end position="76"/>
    </location>
</feature>
<evidence type="ECO:0000256" key="1">
    <source>
        <dbReference type="ARBA" id="ARBA00004191"/>
    </source>
</evidence>
<dbReference type="Pfam" id="PF03777">
    <property type="entry name" value="ChpA-C"/>
    <property type="match status" value="1"/>
</dbReference>
<reference evidence="10" key="1">
    <citation type="journal article" date="2014" name="Int. J. Syst. Evol. Microbiol.">
        <title>Complete genome sequence of Corynebacterium casei LMG S-19264T (=DSM 44701T), isolated from a smear-ripened cheese.</title>
        <authorList>
            <consortium name="US DOE Joint Genome Institute (JGI-PGF)"/>
            <person name="Walter F."/>
            <person name="Albersmeier A."/>
            <person name="Kalinowski J."/>
            <person name="Ruckert C."/>
        </authorList>
    </citation>
    <scope>NUCLEOTIDE SEQUENCE</scope>
    <source>
        <strain evidence="10">JCM 4490</strain>
    </source>
</reference>
<dbReference type="AlphaFoldDB" id="A0A918IYG3"/>
<proteinExistence type="predicted"/>
<evidence type="ECO:0000256" key="6">
    <source>
        <dbReference type="ARBA" id="ARBA00023087"/>
    </source>
</evidence>
<protein>
    <submittedName>
        <fullName evidence="10">Membrane protein</fullName>
    </submittedName>
</protein>
<dbReference type="RefSeq" id="WP_190013585.1">
    <property type="nucleotide sequence ID" value="NZ_BMUE01000002.1"/>
</dbReference>
<keyword evidence="3" id="KW-0964">Secreted</keyword>
<sequence>MKKSAVVVAGAVLALGLGGPAFADTGAKAEAVATNSPGILSGNVTQVPISIPINICGNSINAAAALNPAFGNICINR</sequence>
<keyword evidence="6 7" id="KW-0034">Amyloid</keyword>
<dbReference type="InterPro" id="IPR005528">
    <property type="entry name" value="ChpA-H"/>
</dbReference>
<evidence type="ECO:0000256" key="7">
    <source>
        <dbReference type="PROSITE-ProRule" id="PRU01232"/>
    </source>
</evidence>
<evidence type="ECO:0000256" key="3">
    <source>
        <dbReference type="ARBA" id="ARBA00022525"/>
    </source>
</evidence>
<name>A0A918IYG3_9ACTN</name>
<evidence type="ECO:0000256" key="4">
    <source>
        <dbReference type="ARBA" id="ARBA00022729"/>
    </source>
</evidence>
<dbReference type="Proteomes" id="UP000620224">
    <property type="component" value="Unassembled WGS sequence"/>
</dbReference>
<evidence type="ECO:0000256" key="5">
    <source>
        <dbReference type="ARBA" id="ARBA00022889"/>
    </source>
</evidence>
<reference evidence="10" key="2">
    <citation type="submission" date="2020-09" db="EMBL/GenBank/DDBJ databases">
        <authorList>
            <person name="Sun Q."/>
            <person name="Ohkuma M."/>
        </authorList>
    </citation>
    <scope>NUCLEOTIDE SEQUENCE</scope>
    <source>
        <strain evidence="10">JCM 4490</strain>
    </source>
</reference>
<comment type="caution">
    <text evidence="10">The sequence shown here is derived from an EMBL/GenBank/DDBJ whole genome shotgun (WGS) entry which is preliminary data.</text>
</comment>